<keyword evidence="9" id="KW-1185">Reference proteome</keyword>
<dbReference type="EC" id="2.7.11.-" evidence="6"/>
<evidence type="ECO:0000313" key="9">
    <source>
        <dbReference type="Proteomes" id="UP000242180"/>
    </source>
</evidence>
<dbReference type="GO" id="GO:0005759">
    <property type="term" value="C:mitochondrial matrix"/>
    <property type="evidence" value="ECO:0007669"/>
    <property type="project" value="UniProtKB-SubCell"/>
</dbReference>
<keyword evidence="2 6" id="KW-0547">Nucleotide-binding</keyword>
<comment type="caution">
    <text evidence="8">The sequence shown here is derived from an EMBL/GenBank/DDBJ whole genome shotgun (WGS) entry which is preliminary data.</text>
</comment>
<keyword evidence="3 6" id="KW-0418">Kinase</keyword>
<dbReference type="GO" id="GO:0004740">
    <property type="term" value="F:pyruvate dehydrogenase (acetyl-transferring) kinase activity"/>
    <property type="evidence" value="ECO:0007669"/>
    <property type="project" value="UniProtKB-EC"/>
</dbReference>
<reference evidence="8 9" key="1">
    <citation type="submission" date="2016-07" db="EMBL/GenBank/DDBJ databases">
        <title>Pervasive Adenine N6-methylation of Active Genes in Fungi.</title>
        <authorList>
            <consortium name="DOE Joint Genome Institute"/>
            <person name="Mondo S.J."/>
            <person name="Dannebaum R.O."/>
            <person name="Kuo R.C."/>
            <person name="Labutti K."/>
            <person name="Haridas S."/>
            <person name="Kuo A."/>
            <person name="Salamov A."/>
            <person name="Ahrendt S.R."/>
            <person name="Lipzen A."/>
            <person name="Sullivan W."/>
            <person name="Andreopoulos W.B."/>
            <person name="Clum A."/>
            <person name="Lindquist E."/>
            <person name="Daum C."/>
            <person name="Ramamoorthy G.K."/>
            <person name="Gryganskyi A."/>
            <person name="Culley D."/>
            <person name="Magnuson J.K."/>
            <person name="James T.Y."/>
            <person name="O'Malley M.A."/>
            <person name="Stajich J.E."/>
            <person name="Spatafora J.W."/>
            <person name="Visel A."/>
            <person name="Grigoriev I.V."/>
        </authorList>
    </citation>
    <scope>NUCLEOTIDE SEQUENCE [LARGE SCALE GENOMIC DNA]</scope>
    <source>
        <strain evidence="8 9">NRRL 2496</strain>
    </source>
</reference>
<dbReference type="OrthoDB" id="2269686at2759"/>
<dbReference type="GO" id="GO:0010906">
    <property type="term" value="P:regulation of glucose metabolic process"/>
    <property type="evidence" value="ECO:0007669"/>
    <property type="project" value="TreeGrafter"/>
</dbReference>
<dbReference type="GO" id="GO:0005524">
    <property type="term" value="F:ATP binding"/>
    <property type="evidence" value="ECO:0007669"/>
    <property type="project" value="UniProtKB-UniRule"/>
</dbReference>
<dbReference type="OMA" id="RYTHILR"/>
<accession>A0A1X2H7Z7</accession>
<dbReference type="EMBL" id="MCGN01000007">
    <property type="protein sequence ID" value="ORY94654.1"/>
    <property type="molecule type" value="Genomic_DNA"/>
</dbReference>
<comment type="similarity">
    <text evidence="6">Belongs to the PDK/BCKDK protein kinase family.</text>
</comment>
<proteinExistence type="inferred from homology"/>
<evidence type="ECO:0000259" key="7">
    <source>
        <dbReference type="Pfam" id="PF10436"/>
    </source>
</evidence>
<evidence type="ECO:0000313" key="8">
    <source>
        <dbReference type="EMBL" id="ORY94654.1"/>
    </source>
</evidence>
<dbReference type="InterPro" id="IPR039028">
    <property type="entry name" value="BCKD/PDK"/>
</dbReference>
<dbReference type="Gene3D" id="1.20.140.20">
    <property type="entry name" value="Alpha-ketoacid/pyruvate dehydrogenase kinase, N-terminal domain"/>
    <property type="match status" value="1"/>
</dbReference>
<comment type="catalytic activity">
    <reaction evidence="5">
        <text>L-seryl-[pyruvate dehydrogenase E1 alpha subunit] + ATP = O-phospho-L-seryl-[pyruvate dehydrogenase E1 alpha subunit] + ADP + H(+)</text>
        <dbReference type="Rhea" id="RHEA:23052"/>
        <dbReference type="Rhea" id="RHEA-COMP:13689"/>
        <dbReference type="Rhea" id="RHEA-COMP:13690"/>
        <dbReference type="ChEBI" id="CHEBI:15378"/>
        <dbReference type="ChEBI" id="CHEBI:29999"/>
        <dbReference type="ChEBI" id="CHEBI:30616"/>
        <dbReference type="ChEBI" id="CHEBI:83421"/>
        <dbReference type="ChEBI" id="CHEBI:456216"/>
        <dbReference type="EC" id="2.7.11.2"/>
    </reaction>
</comment>
<evidence type="ECO:0000256" key="2">
    <source>
        <dbReference type="ARBA" id="ARBA00022741"/>
    </source>
</evidence>
<evidence type="ECO:0000256" key="5">
    <source>
        <dbReference type="ARBA" id="ARBA00048201"/>
    </source>
</evidence>
<name>A0A1X2H7Z7_SYNRA</name>
<comment type="subcellular location">
    <subcellularLocation>
        <location evidence="6">Mitochondrion matrix</location>
    </subcellularLocation>
</comment>
<evidence type="ECO:0000256" key="3">
    <source>
        <dbReference type="ARBA" id="ARBA00022777"/>
    </source>
</evidence>
<dbReference type="InParanoid" id="A0A1X2H7Z7"/>
<dbReference type="Proteomes" id="UP000242180">
    <property type="component" value="Unassembled WGS sequence"/>
</dbReference>
<evidence type="ECO:0000256" key="4">
    <source>
        <dbReference type="ARBA" id="ARBA00022840"/>
    </source>
</evidence>
<gene>
    <name evidence="8" type="ORF">BCR43DRAFT_476480</name>
</gene>
<sequence length="460" mass="51356">MLQTQIINVLPRRLLATLWASQETRVSLSHFLNQDKDSSRDTKTDTAASDAARPVTTTASFLTSELPVRYAHQLRLLSTLTPDALQTPIIRHVAYRYLHDICTLLHPSLQHTSPRGFTETVKRIRARQATSLVRLRYVLRSATPSTVALMDNISTISLGIQMLIDQHLSWSSNETRKVQTVCPVEVAKQAADDARTLCSHSLGQDAPVIRVERYERQAQQVEFTYMPDVLYRILFESMVASLRARMSDKVFHTKKSWFSWLRREQEEPLTVNVFGGPTSVGFRMHCPSTLSARELNALDIPRDPFLGIPTCASVLSATQPDRLDNHDENDDMVWHAWSGYRSAKTLASHWGGNLDAVSVDGIGSTLYLALDRDASLLERYPTRRSLGAAAYQLFRHHRRSSAAANASSNQFLTIAAAQDQLDAFLEAISVPDQNGRQYSPVRKDHSVSLQAAVAAAAGHV</sequence>
<dbReference type="SUPFAM" id="SSF69012">
    <property type="entry name" value="alpha-ketoacid dehydrogenase kinase, N-terminal domain"/>
    <property type="match status" value="1"/>
</dbReference>
<dbReference type="AlphaFoldDB" id="A0A1X2H7Z7"/>
<keyword evidence="4 6" id="KW-0067">ATP-binding</keyword>
<dbReference type="Pfam" id="PF10436">
    <property type="entry name" value="BCDHK_Adom3"/>
    <property type="match status" value="1"/>
</dbReference>
<evidence type="ECO:0000256" key="1">
    <source>
        <dbReference type="ARBA" id="ARBA00022679"/>
    </source>
</evidence>
<dbReference type="PANTHER" id="PTHR11947">
    <property type="entry name" value="PYRUVATE DEHYDROGENASE KINASE"/>
    <property type="match status" value="1"/>
</dbReference>
<keyword evidence="6" id="KW-0496">Mitochondrion</keyword>
<dbReference type="InterPro" id="IPR018955">
    <property type="entry name" value="BCDHK/PDK_N"/>
</dbReference>
<feature type="domain" description="Branched-chain alpha-ketoacid dehydrogenase kinase/Pyruvate dehydrogenase kinase N-terminal" evidence="7">
    <location>
        <begin position="46"/>
        <end position="176"/>
    </location>
</feature>
<keyword evidence="1 6" id="KW-0808">Transferase</keyword>
<evidence type="ECO:0000256" key="6">
    <source>
        <dbReference type="RuleBase" id="RU366032"/>
    </source>
</evidence>
<dbReference type="STRING" id="13706.A0A1X2H7Z7"/>
<dbReference type="InterPro" id="IPR036784">
    <property type="entry name" value="AK/P_DHK_N_sf"/>
</dbReference>
<organism evidence="8 9">
    <name type="scientific">Syncephalastrum racemosum</name>
    <name type="common">Filamentous fungus</name>
    <dbReference type="NCBI Taxonomy" id="13706"/>
    <lineage>
        <taxon>Eukaryota</taxon>
        <taxon>Fungi</taxon>
        <taxon>Fungi incertae sedis</taxon>
        <taxon>Mucoromycota</taxon>
        <taxon>Mucoromycotina</taxon>
        <taxon>Mucoromycetes</taxon>
        <taxon>Mucorales</taxon>
        <taxon>Syncephalastraceae</taxon>
        <taxon>Syncephalastrum</taxon>
    </lineage>
</organism>
<protein>
    <recommendedName>
        <fullName evidence="6">Protein-serine/threonine kinase</fullName>
        <ecNumber evidence="6">2.7.11.-</ecNumber>
    </recommendedName>
</protein>
<dbReference type="PANTHER" id="PTHR11947:SF3">
    <property type="entry name" value="[PYRUVATE DEHYDROGENASE (ACETYL-TRANSFERRING)] KINASE, MITOCHONDRIAL"/>
    <property type="match status" value="1"/>
</dbReference>